<dbReference type="Proteomes" id="UP000222542">
    <property type="component" value="Unassembled WGS sequence"/>
</dbReference>
<feature type="coiled-coil region" evidence="1">
    <location>
        <begin position="28"/>
        <end position="76"/>
    </location>
</feature>
<accession>A0A2G2YHQ9</accession>
<comment type="caution">
    <text evidence="2">The sequence shown here is derived from an EMBL/GenBank/DDBJ whole genome shotgun (WGS) entry which is preliminary data.</text>
</comment>
<gene>
    <name evidence="2" type="ORF">T459_28771</name>
</gene>
<dbReference type="Gramene" id="PHT69284">
    <property type="protein sequence ID" value="PHT69284"/>
    <property type="gene ID" value="T459_28771"/>
</dbReference>
<evidence type="ECO:0000256" key="1">
    <source>
        <dbReference type="SAM" id="Coils"/>
    </source>
</evidence>
<proteinExistence type="predicted"/>
<protein>
    <submittedName>
        <fullName evidence="2">Uncharacterized protein</fullName>
    </submittedName>
</protein>
<keyword evidence="3" id="KW-1185">Reference proteome</keyword>
<dbReference type="AlphaFoldDB" id="A0A2G2YHQ9"/>
<evidence type="ECO:0000313" key="3">
    <source>
        <dbReference type="Proteomes" id="UP000222542"/>
    </source>
</evidence>
<reference evidence="2 3" key="1">
    <citation type="journal article" date="2014" name="Nat. Genet.">
        <title>Genome sequence of the hot pepper provides insights into the evolution of pungency in Capsicum species.</title>
        <authorList>
            <person name="Kim S."/>
            <person name="Park M."/>
            <person name="Yeom S.I."/>
            <person name="Kim Y.M."/>
            <person name="Lee J.M."/>
            <person name="Lee H.A."/>
            <person name="Seo E."/>
            <person name="Choi J."/>
            <person name="Cheong K."/>
            <person name="Kim K.T."/>
            <person name="Jung K."/>
            <person name="Lee G.W."/>
            <person name="Oh S.K."/>
            <person name="Bae C."/>
            <person name="Kim S.B."/>
            <person name="Lee H.Y."/>
            <person name="Kim S.Y."/>
            <person name="Kim M.S."/>
            <person name="Kang B.C."/>
            <person name="Jo Y.D."/>
            <person name="Yang H.B."/>
            <person name="Jeong H.J."/>
            <person name="Kang W.H."/>
            <person name="Kwon J.K."/>
            <person name="Shin C."/>
            <person name="Lim J.Y."/>
            <person name="Park J.H."/>
            <person name="Huh J.H."/>
            <person name="Kim J.S."/>
            <person name="Kim B.D."/>
            <person name="Cohen O."/>
            <person name="Paran I."/>
            <person name="Suh M.C."/>
            <person name="Lee S.B."/>
            <person name="Kim Y.K."/>
            <person name="Shin Y."/>
            <person name="Noh S.J."/>
            <person name="Park J."/>
            <person name="Seo Y.S."/>
            <person name="Kwon S.Y."/>
            <person name="Kim H.A."/>
            <person name="Park J.M."/>
            <person name="Kim H.J."/>
            <person name="Choi S.B."/>
            <person name="Bosland P.W."/>
            <person name="Reeves G."/>
            <person name="Jo S.H."/>
            <person name="Lee B.W."/>
            <person name="Cho H.T."/>
            <person name="Choi H.S."/>
            <person name="Lee M.S."/>
            <person name="Yu Y."/>
            <person name="Do Choi Y."/>
            <person name="Park B.S."/>
            <person name="van Deynze A."/>
            <person name="Ashrafi H."/>
            <person name="Hill T."/>
            <person name="Kim W.T."/>
            <person name="Pai H.S."/>
            <person name="Ahn H.K."/>
            <person name="Yeam I."/>
            <person name="Giovannoni J.J."/>
            <person name="Rose J.K."/>
            <person name="Sorensen I."/>
            <person name="Lee S.J."/>
            <person name="Kim R.W."/>
            <person name="Choi I.Y."/>
            <person name="Choi B.S."/>
            <person name="Lim J.S."/>
            <person name="Lee Y.H."/>
            <person name="Choi D."/>
        </authorList>
    </citation>
    <scope>NUCLEOTIDE SEQUENCE [LARGE SCALE GENOMIC DNA]</scope>
    <source>
        <strain evidence="3">cv. CM334</strain>
    </source>
</reference>
<evidence type="ECO:0000313" key="2">
    <source>
        <dbReference type="EMBL" id="PHT69284.1"/>
    </source>
</evidence>
<name>A0A2G2YHQ9_CAPAN</name>
<organism evidence="2 3">
    <name type="scientific">Capsicum annuum</name>
    <name type="common">Capsicum pepper</name>
    <dbReference type="NCBI Taxonomy" id="4072"/>
    <lineage>
        <taxon>Eukaryota</taxon>
        <taxon>Viridiplantae</taxon>
        <taxon>Streptophyta</taxon>
        <taxon>Embryophyta</taxon>
        <taxon>Tracheophyta</taxon>
        <taxon>Spermatophyta</taxon>
        <taxon>Magnoliopsida</taxon>
        <taxon>eudicotyledons</taxon>
        <taxon>Gunneridae</taxon>
        <taxon>Pentapetalae</taxon>
        <taxon>asterids</taxon>
        <taxon>lamiids</taxon>
        <taxon>Solanales</taxon>
        <taxon>Solanaceae</taxon>
        <taxon>Solanoideae</taxon>
        <taxon>Capsiceae</taxon>
        <taxon>Capsicum</taxon>
    </lineage>
</organism>
<sequence length="86" mass="9732">MIFSTFFVSIEEQSSAKKDEEAYLKNSLKKFESEVTYLKEVLGEAKNESAGLQEGLMVKEKEVQNIICENEELQSREAASLKTHVA</sequence>
<dbReference type="EMBL" id="AYRZ02000011">
    <property type="protein sequence ID" value="PHT69284.1"/>
    <property type="molecule type" value="Genomic_DNA"/>
</dbReference>
<reference evidence="2 3" key="2">
    <citation type="journal article" date="2017" name="Genome Biol.">
        <title>New reference genome sequences of hot pepper reveal the massive evolution of plant disease-resistance genes by retroduplication.</title>
        <authorList>
            <person name="Kim S."/>
            <person name="Park J."/>
            <person name="Yeom S.I."/>
            <person name="Kim Y.M."/>
            <person name="Seo E."/>
            <person name="Kim K.T."/>
            <person name="Kim M.S."/>
            <person name="Lee J.M."/>
            <person name="Cheong K."/>
            <person name="Shin H.S."/>
            <person name="Kim S.B."/>
            <person name="Han K."/>
            <person name="Lee J."/>
            <person name="Park M."/>
            <person name="Lee H.A."/>
            <person name="Lee H.Y."/>
            <person name="Lee Y."/>
            <person name="Oh S."/>
            <person name="Lee J.H."/>
            <person name="Choi E."/>
            <person name="Choi E."/>
            <person name="Lee S.E."/>
            <person name="Jeon J."/>
            <person name="Kim H."/>
            <person name="Choi G."/>
            <person name="Song H."/>
            <person name="Lee J."/>
            <person name="Lee S.C."/>
            <person name="Kwon J.K."/>
            <person name="Lee H.Y."/>
            <person name="Koo N."/>
            <person name="Hong Y."/>
            <person name="Kim R.W."/>
            <person name="Kang W.H."/>
            <person name="Huh J.H."/>
            <person name="Kang B.C."/>
            <person name="Yang T.J."/>
            <person name="Lee Y.H."/>
            <person name="Bennetzen J.L."/>
            <person name="Choi D."/>
        </authorList>
    </citation>
    <scope>NUCLEOTIDE SEQUENCE [LARGE SCALE GENOMIC DNA]</scope>
    <source>
        <strain evidence="3">cv. CM334</strain>
    </source>
</reference>
<keyword evidence="1" id="KW-0175">Coiled coil</keyword>